<evidence type="ECO:0000313" key="13">
    <source>
        <dbReference type="Proteomes" id="UP000095665"/>
    </source>
</evidence>
<organism evidence="12 13">
    <name type="scientific">Candidatus Gullanella endobia</name>
    <dbReference type="NCBI Taxonomy" id="1070130"/>
    <lineage>
        <taxon>Bacteria</taxon>
        <taxon>Pseudomonadati</taxon>
        <taxon>Pseudomonadota</taxon>
        <taxon>Gammaproteobacteria</taxon>
        <taxon>Enterobacterales</taxon>
        <taxon>Enterobacteriaceae</taxon>
        <taxon>Candidatus Gullanella</taxon>
    </lineage>
</organism>
<comment type="pathway">
    <text evidence="10">Glycolipid biosynthesis; lipid IV(A) biosynthesis; lipid IV(A) from (3R)-3-hydroxytetradecanoyl-[acyl-carrier-protein] and UDP-N-acetyl-alpha-D-glucosamine: step 4/6.</text>
</comment>
<dbReference type="EC" id="3.6.1.54" evidence="10"/>
<keyword evidence="8 10" id="KW-0472">Membrane</keyword>
<evidence type="ECO:0000256" key="4">
    <source>
        <dbReference type="ARBA" id="ARBA00022556"/>
    </source>
</evidence>
<evidence type="ECO:0000256" key="2">
    <source>
        <dbReference type="ARBA" id="ARBA00022516"/>
    </source>
</evidence>
<keyword evidence="3 10" id="KW-0997">Cell inner membrane</keyword>
<dbReference type="CDD" id="cd07398">
    <property type="entry name" value="MPP_YbbF-LpxH"/>
    <property type="match status" value="1"/>
</dbReference>
<comment type="subcellular location">
    <subcellularLocation>
        <location evidence="10">Cell inner membrane</location>
        <topology evidence="10">Peripheral membrane protein</topology>
        <orientation evidence="10">Cytoplasmic side</orientation>
    </subcellularLocation>
</comment>
<keyword evidence="6 10" id="KW-0378">Hydrolase</keyword>
<proteinExistence type="inferred from homology"/>
<feature type="binding site" evidence="10">
    <location>
        <begin position="79"/>
        <end position="80"/>
    </location>
    <ligand>
        <name>substrate</name>
    </ligand>
</feature>
<dbReference type="Gene3D" id="3.60.21.10">
    <property type="match status" value="1"/>
</dbReference>
<feature type="binding site" evidence="10">
    <location>
        <position position="114"/>
    </location>
    <ligand>
        <name>Mn(2+)</name>
        <dbReference type="ChEBI" id="CHEBI:29035"/>
        <label>2</label>
    </ligand>
</feature>
<feature type="binding site" evidence="10">
    <location>
        <position position="10"/>
    </location>
    <ligand>
        <name>Mn(2+)</name>
        <dbReference type="ChEBI" id="CHEBI:29035"/>
        <label>1</label>
    </ligand>
</feature>
<comment type="function">
    <text evidence="10">Hydrolyzes the pyrophosphate bond of UDP-2,3-diacylglucosamine to yield 2,3-diacylglucosamine 1-phosphate (lipid X) and UMP by catalyzing the attack of water at the alpha-P atom. Involved in the biosynthesis of lipid A, a phosphorylated glycolipid that anchors the lipopolysaccharide to the outer membrane of the cell.</text>
</comment>
<dbReference type="PANTHER" id="PTHR34990:SF1">
    <property type="entry name" value="UDP-2,3-DIACYLGLUCOSAMINE HYDROLASE"/>
    <property type="match status" value="1"/>
</dbReference>
<dbReference type="HAMAP" id="MF_00575">
    <property type="entry name" value="LpxH"/>
    <property type="match status" value="1"/>
</dbReference>
<dbReference type="AlphaFoldDB" id="A0A143WQ72"/>
<evidence type="ECO:0000256" key="7">
    <source>
        <dbReference type="ARBA" id="ARBA00023098"/>
    </source>
</evidence>
<dbReference type="Proteomes" id="UP000095665">
    <property type="component" value="Chromosome I"/>
</dbReference>
<dbReference type="OrthoDB" id="9783283at2"/>
<dbReference type="PANTHER" id="PTHR34990">
    <property type="entry name" value="UDP-2,3-DIACYLGLUCOSAMINE HYDROLASE-RELATED"/>
    <property type="match status" value="1"/>
</dbReference>
<dbReference type="GO" id="GO:0005737">
    <property type="term" value="C:cytoplasm"/>
    <property type="evidence" value="ECO:0007669"/>
    <property type="project" value="InterPro"/>
</dbReference>
<reference evidence="13" key="1">
    <citation type="submission" date="2016-01" db="EMBL/GenBank/DDBJ databases">
        <authorList>
            <person name="Husnik F."/>
        </authorList>
    </citation>
    <scope>NUCLEOTIDE SEQUENCE [LARGE SCALE GENOMIC DNA]</scope>
</reference>
<evidence type="ECO:0000256" key="9">
    <source>
        <dbReference type="ARBA" id="ARBA00023211"/>
    </source>
</evidence>
<keyword evidence="2 10" id="KW-0444">Lipid biosynthesis</keyword>
<dbReference type="NCBIfam" id="TIGR01854">
    <property type="entry name" value="lipid_A_lpxH"/>
    <property type="match status" value="1"/>
</dbReference>
<evidence type="ECO:0000256" key="1">
    <source>
        <dbReference type="ARBA" id="ARBA00022475"/>
    </source>
</evidence>
<feature type="binding site" evidence="10">
    <location>
        <position position="122"/>
    </location>
    <ligand>
        <name>substrate</name>
    </ligand>
</feature>
<dbReference type="RefSeq" id="WP_067497538.1">
    <property type="nucleotide sequence ID" value="NZ_LN999832.1"/>
</dbReference>
<protein>
    <recommendedName>
        <fullName evidence="10">UDP-2,3-diacylglucosamine hydrolase</fullName>
        <ecNumber evidence="10">3.6.1.54</ecNumber>
    </recommendedName>
    <alternativeName>
        <fullName evidence="10">UDP-2,3-diacylglucosamine diphosphatase</fullName>
    </alternativeName>
</protein>
<keyword evidence="5 10" id="KW-0479">Metal-binding</keyword>
<feature type="binding site" evidence="10">
    <location>
        <position position="41"/>
    </location>
    <ligand>
        <name>Mn(2+)</name>
        <dbReference type="ChEBI" id="CHEBI:29035"/>
        <label>2</label>
    </ligand>
</feature>
<dbReference type="InterPro" id="IPR029052">
    <property type="entry name" value="Metallo-depent_PP-like"/>
</dbReference>
<dbReference type="NCBIfam" id="NF003743">
    <property type="entry name" value="PRK05340.1"/>
    <property type="match status" value="1"/>
</dbReference>
<dbReference type="GO" id="GO:0019897">
    <property type="term" value="C:extrinsic component of plasma membrane"/>
    <property type="evidence" value="ECO:0007669"/>
    <property type="project" value="UniProtKB-UniRule"/>
</dbReference>
<dbReference type="UniPathway" id="UPA00359">
    <property type="reaction ID" value="UER00480"/>
</dbReference>
<dbReference type="GO" id="GO:0030145">
    <property type="term" value="F:manganese ion binding"/>
    <property type="evidence" value="ECO:0007669"/>
    <property type="project" value="UniProtKB-UniRule"/>
</dbReference>
<accession>A0A143WQ72</accession>
<evidence type="ECO:0000256" key="5">
    <source>
        <dbReference type="ARBA" id="ARBA00022723"/>
    </source>
</evidence>
<comment type="cofactor">
    <cofactor evidence="10">
        <name>Mn(2+)</name>
        <dbReference type="ChEBI" id="CHEBI:29035"/>
    </cofactor>
    <text evidence="10">Binds 2 Mn(2+) ions per subunit in a binuclear metal center.</text>
</comment>
<comment type="similarity">
    <text evidence="10">Belongs to the LpxH family.</text>
</comment>
<evidence type="ECO:0000256" key="10">
    <source>
        <dbReference type="HAMAP-Rule" id="MF_00575"/>
    </source>
</evidence>
<feature type="binding site" evidence="10">
    <location>
        <position position="197"/>
    </location>
    <ligand>
        <name>Mn(2+)</name>
        <dbReference type="ChEBI" id="CHEBI:29035"/>
        <label>1</label>
    </ligand>
</feature>
<dbReference type="KEGG" id="ged:FVIR_GE00099"/>
<keyword evidence="4 10" id="KW-0441">Lipid A biosynthesis</keyword>
<dbReference type="GO" id="GO:0009245">
    <property type="term" value="P:lipid A biosynthetic process"/>
    <property type="evidence" value="ECO:0007669"/>
    <property type="project" value="UniProtKB-UniRule"/>
</dbReference>
<dbReference type="InterPro" id="IPR004843">
    <property type="entry name" value="Calcineurin-like_PHP"/>
</dbReference>
<comment type="catalytic activity">
    <reaction evidence="10">
        <text>UDP-2-N,3-O-bis[(3R)-3-hydroxytetradecanoyl]-alpha-D-glucosamine + H2O = 2-N,3-O-bis[(3R)-3-hydroxytetradecanoyl]-alpha-D-glucosaminyl 1-phosphate + UMP + 2 H(+)</text>
        <dbReference type="Rhea" id="RHEA:25213"/>
        <dbReference type="ChEBI" id="CHEBI:15377"/>
        <dbReference type="ChEBI" id="CHEBI:15378"/>
        <dbReference type="ChEBI" id="CHEBI:57865"/>
        <dbReference type="ChEBI" id="CHEBI:57957"/>
        <dbReference type="ChEBI" id="CHEBI:78847"/>
        <dbReference type="EC" id="3.6.1.54"/>
    </reaction>
</comment>
<dbReference type="EMBL" id="LN999832">
    <property type="protein sequence ID" value="CUX95860.1"/>
    <property type="molecule type" value="Genomic_DNA"/>
</dbReference>
<feature type="binding site" evidence="10">
    <location>
        <position position="8"/>
    </location>
    <ligand>
        <name>Mn(2+)</name>
        <dbReference type="ChEBI" id="CHEBI:29035"/>
        <label>1</label>
    </ligand>
</feature>
<feature type="binding site" evidence="10">
    <location>
        <position position="160"/>
    </location>
    <ligand>
        <name>substrate</name>
    </ligand>
</feature>
<evidence type="ECO:0000256" key="3">
    <source>
        <dbReference type="ARBA" id="ARBA00022519"/>
    </source>
</evidence>
<keyword evidence="7 10" id="KW-0443">Lipid metabolism</keyword>
<feature type="domain" description="Calcineurin-like phosphoesterase" evidence="11">
    <location>
        <begin position="1"/>
        <end position="199"/>
    </location>
</feature>
<feature type="binding site" evidence="10">
    <location>
        <position position="41"/>
    </location>
    <ligand>
        <name>Mn(2+)</name>
        <dbReference type="ChEBI" id="CHEBI:29035"/>
        <label>1</label>
    </ligand>
</feature>
<keyword evidence="1 10" id="KW-1003">Cell membrane</keyword>
<sequence>MSTLFVADIHLCEQEPVITAGFMHFLRTRAIAAKALYILGDLFEVWIGDDDPSPLHHEIAISLKTLTERGISCYFIHGNRDFLLGKHYAATCGITLLPTQRVVQLEGLRIVILHGDILCTVDESYQRFRRQVHQRWLQQLFLTLPLWLRLYIVHRMRINSLRINTSKTADTMDVNAKSVIAVMDNARATVMIHGHTHRPAIHQLPGKRLRAVLGAWYNQGSVIEVSTSGIILHKFPFFA</sequence>
<feature type="binding site" evidence="10">
    <location>
        <position position="79"/>
    </location>
    <ligand>
        <name>Mn(2+)</name>
        <dbReference type="ChEBI" id="CHEBI:29035"/>
        <label>2</label>
    </ligand>
</feature>
<evidence type="ECO:0000313" key="12">
    <source>
        <dbReference type="EMBL" id="CUX95860.1"/>
    </source>
</evidence>
<gene>
    <name evidence="10 12" type="primary">lpxH</name>
    <name evidence="12" type="ORF">FVIR_GE00099</name>
</gene>
<dbReference type="STRING" id="1070130.FVIR_GE00099"/>
<evidence type="ECO:0000259" key="11">
    <source>
        <dbReference type="Pfam" id="PF00149"/>
    </source>
</evidence>
<dbReference type="SUPFAM" id="SSF56300">
    <property type="entry name" value="Metallo-dependent phosphatases"/>
    <property type="match status" value="1"/>
</dbReference>
<feature type="binding site" evidence="10">
    <location>
        <position position="164"/>
    </location>
    <ligand>
        <name>substrate</name>
    </ligand>
</feature>
<name>A0A143WQ72_9ENTR</name>
<feature type="binding site" evidence="10">
    <location>
        <position position="195"/>
    </location>
    <ligand>
        <name>substrate</name>
    </ligand>
</feature>
<feature type="binding site" evidence="10">
    <location>
        <position position="167"/>
    </location>
    <ligand>
        <name>substrate</name>
    </ligand>
</feature>
<evidence type="ECO:0000256" key="8">
    <source>
        <dbReference type="ARBA" id="ARBA00023136"/>
    </source>
</evidence>
<dbReference type="PATRIC" id="fig|1070130.3.peg.165"/>
<dbReference type="GO" id="GO:0008758">
    <property type="term" value="F:UDP-2,3-diacylglucosamine hydrolase activity"/>
    <property type="evidence" value="ECO:0007669"/>
    <property type="project" value="UniProtKB-UniRule"/>
</dbReference>
<keyword evidence="9 10" id="KW-0464">Manganese</keyword>
<feature type="binding site" evidence="10">
    <location>
        <position position="195"/>
    </location>
    <ligand>
        <name>Mn(2+)</name>
        <dbReference type="ChEBI" id="CHEBI:29035"/>
        <label>2</label>
    </ligand>
</feature>
<dbReference type="Pfam" id="PF00149">
    <property type="entry name" value="Metallophos"/>
    <property type="match status" value="1"/>
</dbReference>
<evidence type="ECO:0000256" key="6">
    <source>
        <dbReference type="ARBA" id="ARBA00022801"/>
    </source>
</evidence>
<dbReference type="InterPro" id="IPR043461">
    <property type="entry name" value="LpxH-like"/>
</dbReference>
<keyword evidence="13" id="KW-1185">Reference proteome</keyword>
<dbReference type="InterPro" id="IPR010138">
    <property type="entry name" value="UDP-diacylglucosamine_Hdrlase"/>
</dbReference>